<dbReference type="AlphaFoldDB" id="A0A6J4SD33"/>
<accession>A0A6J4SD33</accession>
<feature type="non-terminal residue" evidence="1">
    <location>
        <position position="61"/>
    </location>
</feature>
<evidence type="ECO:0000313" key="1">
    <source>
        <dbReference type="EMBL" id="CAA9495148.1"/>
    </source>
</evidence>
<protein>
    <submittedName>
        <fullName evidence="1">Uncharacterized protein</fullName>
    </submittedName>
</protein>
<sequence length="61" mass="6281">WLLTTLLMGGSQRSRGCWCRTTGVPAATRSTGRGPSSSTAWSSSWRCSTASIASSAGTSTP</sequence>
<dbReference type="EMBL" id="CADCVM010000220">
    <property type="protein sequence ID" value="CAA9495148.1"/>
    <property type="molecule type" value="Genomic_DNA"/>
</dbReference>
<name>A0A6J4SD33_9ACTN</name>
<organism evidence="1">
    <name type="scientific">uncultured Rubrobacteraceae bacterium</name>
    <dbReference type="NCBI Taxonomy" id="349277"/>
    <lineage>
        <taxon>Bacteria</taxon>
        <taxon>Bacillati</taxon>
        <taxon>Actinomycetota</taxon>
        <taxon>Rubrobacteria</taxon>
        <taxon>Rubrobacterales</taxon>
        <taxon>Rubrobacteraceae</taxon>
        <taxon>environmental samples</taxon>
    </lineage>
</organism>
<feature type="non-terminal residue" evidence="1">
    <location>
        <position position="1"/>
    </location>
</feature>
<proteinExistence type="predicted"/>
<reference evidence="1" key="1">
    <citation type="submission" date="2020-02" db="EMBL/GenBank/DDBJ databases">
        <authorList>
            <person name="Meier V. D."/>
        </authorList>
    </citation>
    <scope>NUCLEOTIDE SEQUENCE</scope>
    <source>
        <strain evidence="1">AVDCRST_MAG05</strain>
    </source>
</reference>
<gene>
    <name evidence="1" type="ORF">AVDCRST_MAG05-2105</name>
</gene>